<reference evidence="3" key="1">
    <citation type="submission" date="2022-10" db="EMBL/GenBank/DDBJ databases">
        <authorList>
            <person name="Chen Y."/>
            <person name="Dougan E. K."/>
            <person name="Chan C."/>
            <person name="Rhodes N."/>
            <person name="Thang M."/>
        </authorList>
    </citation>
    <scope>NUCLEOTIDE SEQUENCE</scope>
</reference>
<feature type="compositionally biased region" description="Acidic residues" evidence="1">
    <location>
        <begin position="1305"/>
        <end position="1344"/>
    </location>
</feature>
<feature type="compositionally biased region" description="Acidic residues" evidence="1">
    <location>
        <begin position="4039"/>
        <end position="4048"/>
    </location>
</feature>
<feature type="chain" id="PRO_5043271982" evidence="2">
    <location>
        <begin position="20"/>
        <end position="5399"/>
    </location>
</feature>
<name>A0A9P1FGH4_9DINO</name>
<dbReference type="EMBL" id="CAMXCT020000197">
    <property type="protein sequence ID" value="CAL1128708.1"/>
    <property type="molecule type" value="Genomic_DNA"/>
</dbReference>
<keyword evidence="2" id="KW-0732">Signal</keyword>
<feature type="compositionally biased region" description="Basic residues" evidence="1">
    <location>
        <begin position="4073"/>
        <end position="4105"/>
    </location>
</feature>
<feature type="compositionally biased region" description="Basic and acidic residues" evidence="1">
    <location>
        <begin position="4029"/>
        <end position="4038"/>
    </location>
</feature>
<feature type="compositionally biased region" description="Acidic residues" evidence="1">
    <location>
        <begin position="3996"/>
        <end position="4028"/>
    </location>
</feature>
<protein>
    <submittedName>
        <fullName evidence="5">Acyl-CoA-binding domain-containing protein 2</fullName>
    </submittedName>
</protein>
<dbReference type="Gene3D" id="2.60.120.690">
    <property type="entry name" value="Proprotein convertase subtilisin/kexin type 9"/>
    <property type="match status" value="1"/>
</dbReference>
<dbReference type="EMBL" id="CAMXCT010000197">
    <property type="protein sequence ID" value="CAI3975333.1"/>
    <property type="molecule type" value="Genomic_DNA"/>
</dbReference>
<feature type="signal peptide" evidence="2">
    <location>
        <begin position="1"/>
        <end position="19"/>
    </location>
</feature>
<evidence type="ECO:0000256" key="2">
    <source>
        <dbReference type="SAM" id="SignalP"/>
    </source>
</evidence>
<accession>A0A9P1FGH4</accession>
<evidence type="ECO:0000313" key="5">
    <source>
        <dbReference type="EMBL" id="CAL4762645.1"/>
    </source>
</evidence>
<proteinExistence type="predicted"/>
<dbReference type="OrthoDB" id="421539at2759"/>
<feature type="compositionally biased region" description="Acidic residues" evidence="1">
    <location>
        <begin position="1355"/>
        <end position="1364"/>
    </location>
</feature>
<dbReference type="EMBL" id="CAMXCT030000197">
    <property type="protein sequence ID" value="CAL4762645.1"/>
    <property type="molecule type" value="Genomic_DNA"/>
</dbReference>
<keyword evidence="6" id="KW-1185">Reference proteome</keyword>
<evidence type="ECO:0000313" key="3">
    <source>
        <dbReference type="EMBL" id="CAI3975333.1"/>
    </source>
</evidence>
<feature type="region of interest" description="Disordered" evidence="1">
    <location>
        <begin position="1284"/>
        <end position="1371"/>
    </location>
</feature>
<feature type="region of interest" description="Disordered" evidence="1">
    <location>
        <begin position="19"/>
        <end position="40"/>
    </location>
</feature>
<dbReference type="Proteomes" id="UP001152797">
    <property type="component" value="Unassembled WGS sequence"/>
</dbReference>
<evidence type="ECO:0000313" key="4">
    <source>
        <dbReference type="EMBL" id="CAL1128708.1"/>
    </source>
</evidence>
<evidence type="ECO:0000256" key="1">
    <source>
        <dbReference type="SAM" id="MobiDB-lite"/>
    </source>
</evidence>
<sequence>MFAFGRFLVTAALWHGARSAPHTEPDCDEPVSATSSALLQSRRQKRDLAEPFGPDLDFLGSGASVTFNRSGLAAHCRPKALHAQPSAYVANKLEVLKETTMIRSNASCSGITLVQHKVTSSETTCCPMDSLSCGGCMKYASGQCAKCVGGFLLKDGKCTACISTVGWTNELGDTCDAIPAADCNDRPVNGLSSNQACCQCNGGEKSATPFTYPDTRFAVGAAVSLKPLPRTAERYSVDSGCGFAAHNLTIDGATGAITSTQNPTKPFTVQCEVSAHQALHLVSTVKVSVTVEFMSYGAGALIFSSGVTSYPVALGSAAADWTDFGMVCAPEAPWLSIASSGAVSTSSSTSGGAVTDTETPDGDFVGIDGSVCVVSAKQQAGDEFQKRSTTFVALKPKPWPTLSFESSYVEVVLGEELAPMKPKVPSGYEEGTGGLKPSSWDVRCFVDGDWAGTRSAPSWSFDSNWGVGLLGSHSILEVQPDGAISIAPGESMAKLFDEILADNLQRKSILLNCGIWGSFPGSDFPDLRTTMLIRIKDSMCWISETFQGKVIEESTVLTEAVCRNKCRLSKRCSHFTWSQDKCKHYRVENEGGSPVTAYAKVTSCTDLGTCLRLAHPQWVLAGDYCPIGFQAVPPGLEISRKVTQIRAQDSVLMSGQLTTQGDYILQPGPDVCYGADQFTCGVLEFNLKCSKETKLKFKAEMIGPDGASDSMWVQIKGTGSRLAWHTGQTSDWGWSSADSPEVTAPAGNSVVQFYGREKNFKVRHFKIVHGEADCKFFGPPAKTPTRLVVYKKESSIPQEVMYLTTSAGSSTCGAGKWLVQRASDDDYVDAQLGYFELKGAQQVCIEGRLPSSASDIKLDLATLPCARPLFPEAEEEALQSLVFDDPSTSQPNDFWLHPCDCLPQQWGTEWPADPIALENIPPTSNGSFIPEPFSIVSGQFACPSRQLLKGAKGIHFQSEAESMEPADCEERCKDYKECSFFWSGTSHGATTCRLYEGCDSLVREFGMEGELKAMSRNISCQVASPENCWKTTLRKQFLTQKEGTSPSFTRAAAIVNWGGTRSWTSNSTGSKNPGTTYIEPFGNMSTIKLLGWSYMQHNAGFVRDSPGIATTVVQGLNPNKNYKYSIKHITAVPTHNYKLTVNHGSQVTVSQYSRRRNTYNREGTVAATPRGELVFDFEALNYPLNMHDRTSGTSSSTASENCRRRYRVTSCTCIAESGICSGSKTDGATCWAYGTMDVVGSTGKSISVRAKTRCMELRFASSYSVKTSGGPSFSWLQMGENASLNSVDDEGDREMSLDAVGQAREEEEEEDLDVETDDATEGVDDATEGVDAEETEELKDDDDDTGLKDPKHDESDEDSEDGDVPMDSHNHSMSLLEEGQKVLGCNCYMDDFTEKRHTWTVKHHCKEVWRSGETCYAKGGYAQAICAKIPEPAARSWSDISASGSYWSNEDKGPAASCPSGRTLTGCWCKSTTGRGDNCVKVWGDGNTCYARTSGGRASTVQNTIEVMGRCAILTTAATVLSELKIQLQPDTNLLETPVTENRAIGHLAPLSFYYMHLHQQCDSLLLMGGVGVEHCSRPSYRNPNYHPWDKRKVLPKSFVHGSELTVSCWKERFESFRAQVKIPSETLHCVNGDWFNSAQTPELGKFTCEPCVAVAGSGYSKHIKRNEQELYFYSKMAMRVYTELGSVVETSAAAHKFCLKKDKTSSSGMMLQNEQECPEILAIQLAGSSEIQERMMLLLKEGKPDNNQCLEARQASDNVSPAVIHKTCNVDEAQQVISPMALPGILWSMHQTADRQSGEDLHNAYSSYCGAHGALSRLSYGQIFGGELGGTKSLCQFAPVIKFGVFVDSAITYDKTSSNWPDWYTLLADSPILCADGEALTGFKHQPASNKFRYECSRIGGLGAQYEYFSAQVEVKRFDQTRSNWIESLKMINVDCGKNGLLSGFHFEFSEGGRWARSKYTCSKAGGAPVVMEPSTLIEPLIQTTEGLFCPKTLDAHTGRYDYENAVTGDKLVFQRSGSWCVGSDCSSAVGGANPIGVLMTTHEVVNVTDFDGKFEAKGVPGMGGSSAGDLAKKLKALKPPKRPAQPPKPKLQEFKATMPQYSEECLDYQDLWKKVIETHVNEEKEEVIEEAKLEADPGTEGQELLDYHPCAVAAGAGGIFGRMAGQSGQMAPENMLYSDWNDCMQGDINRDLLQAKMDFAATAYDLVANAVQEGVKTLCAAVPGIEIAPLGAGVETEPDDICGQVVDFVRTLVDLPVGFTFAAHDYAMEEEGFNACNPYQVGFSRLFCDIHCVRDAVIRGDRSIINNLEKATKISNDNMKKMVEWSTEANRVETEYLDKKIDHSLKVQSIYLDHISKNTQPPEELLLKDTAAQTKAMFEEMRGYADAASFSTVSRRGAHDALETFLRSAQSLDAQNASERWSQAKRFHGQVQMFHDSLQLSSGGLSRAKVVGRQISHEVQQLQKRMAQQERVLGVYRTHSRLADKAAPAPTAASRQSLVTLDHLWWRIRDHLDGYLAVAESEVRHIQRSFVALSDYENCQSDSEGLLKSYASSISKMKKGHRKLKSTWREVNNLFGELSAVLRDSDVFGDLIYAEGCESPLAQQTLQQARFVLQSMIFLLHRFQAASLRAPDLEEMKESVSQIRKAYHQASAMFGTFPTFGSYRSYLQFQVLGSSHLWIGLLSPSRSWAAPEMFAFGRFLVTAALWHGARSAPHTEPDCDEPVSATSSALLQRGNSGVSRGRLQRMEKFGDLGSATFNRSGLAAHCRPQALHAQPSAYVANKLEVLKETTMSSKGSCSGISLVNFDTHTSSTTCCPVDSLSCGGCAKYASSKCEQCLGGFLLKDGKCTACISTVGWTNELGDTCDAIPAADCNDRPVNGLSSNQACCQCNGGEKTATPFSYPDTRFAVGAAVSLKPLPRTAERYSVDSGCGFAAHNLTIDGATGAITSTQNPTKPFTVECEVSAHQALHLVSTVKVSVTVEFMSYGAGALFFSSGVTSYPVTLGSAAADWNDFGMVCAPEAPWLSIASSGAVSTSSSTSGGAVTDTETPDGDFVGIDGSVCVVSAKQKSGNETQKRSTTFVALKPKPWPTLSFENSYVDVVIGEELAPMKPKVPSGYEEGTGGLKPSSWYVKCFVDGDWAGTRSAPHWSFDTNWGVGLLGSHSILEVQPDGAITIAPGETMAKLFDEILADNLQRKSILLNCGIWGSFPGSDFPPVHTPLMIQIKDSMCWISETFQGKVIEESTVLTEAVCRNKCRLSKRCSHFTWSQDKCKHYRVENEGGSPVTAYAKVTGCTDMGTCLRLAHSEWVLAGDYCPIGFQAPPAGLEVSREVTQIRAQDNVQMSGQLTTQGDYILQPGPDVCYGADQFTCGVLEFNLKCSKETKLKFKAEMIGPDGASDSMWVQIKGTGSRLAWHTGQTSDWGWSSADSPEVTAPAGNSVMQFYGREKNFKVRHFKIVHGEADCKFVGPPAKTPTRLVVYKKESSIPQEVMYLSTSSGTSTCAAGKWLVQKASDDDYVDAQLGYFELKGAEQVCIEGNLPSSATSIKLDLATLPCARPLFPEAEEEALQSLVFDDPSTSQPNDFWLHPCDCLPQQWGTEWPADPIALENIPPTSNGSFIPEPFSIVSGQFACPSRQLLKGAKGIHFQSEAESMEPADCEERCKDYKECSFFWSGTSHGATTCRLYEGCDSLVREFGMEGELKAMSRNISCQVASPENCWKTTLRKQFLTQKEGTSPSFTRAAAVVNWGGTRSWTSNSTGSKNPGTTYIEPFGNMSTIKLLGWSYMQHNAGFVRDSPGIATTVVQGLNPNKNYKYSIKHITAVPAHNYKLTVNHGSQVTVSQYSRRRNTYNREGTVAATPRGELVFDFEALNYPLNMHDRTSGTSSSTASENCRRRYRVTSCTCIAESGICSGSKTDGATCWAYGTMDVVGSTGKSITVRAKTRCMELRFASSYSVKTSGGPSFSWLQMGENASLNSVDDEGDREMSLDAVGQAREEEEEEDLDVETDDATEGVDAEETEELKDDDDDTGLKDPKHDESDEDSEDGDVPMDSHNHSMSLLEEGESSASESQGWRRRRRRRRRRRSRRRRSRRRRSRRRRSRRRRTLPSSVSASCDSGQKVLGCNCYMDDFTEKRHTWTVKHHCKEVWRSGETCYAKGGYAQAICANIPEPAARSWSDISASGSYWSNEDKGPAASCPSGRTLTGCWCKSTTGRGDNCVKVWGDGNTCYARTSGGRASTVQNTIEVMGRCAILTTAATVLSELKIQLQPDTNLLETPVTENRAIGHLAPLSFYYMHLHQQCDSLLLMGGVGVEHCSRPSYRNPNYHPWDKKKVLPKSFVHGSELTVSCWKERFESFRAQVKIPSETLHCVNGDWFNSAQTPELGKFTCEPCVAVAGSGYSKHIKRNEQELYFYSKMAMRVYTELGSVVETSAAAHKFCLKKDKTSSSGMMLQNEQECPEILAIQLAGSSEIQERMMLLLKEGKPDNNQCLEARQASDNVSPAVIHKTCNVDEAQQVISPMALPGILWSMHQTADRQSGEDLHNAYSSYCGAHGALSRLSYGQIFGGDTGGTKSLCQFAPVIKFGVFVDSTITYDKTSSNWPDWNTLLADSPILCADGEALTGFKHQPASNKFRYECSRIGGLGAQYEYFSAQVEVKRFDQTRSNWIESLKMINVDCGKNGLLSGFHFEFSEGGRWARSKYTCSKAGGAPVVMEPSTLIEPLIQSNEGVFCPKTLNAHTGRYDYENVVTGDVLSFQNSGAWCVGSDCSSAVGGASPIGVMMTSHEVVNVTDFDGKFEAKGVPSMGGNSAGDLAKKLKALKPPKRPAQPPKPKLQEFKATMPQYSEECLDYQDLWKKVIETHVNEEKEEVIEEAKLEADPGTEGQELLDYHPCAVAAGAGGIFGRMAGQSGQMAPENMLYSDWNDCMQGDINRDLVAAKVAFSEAGYELVANAIQEGVKTLCAAVPGIEIAPLGAGVEAKPDNICDQVVDFVRTLIDLPVGFGFASTNFGLEEEGFNACNPFQVGFSRAFCDIHCVRDAVIRGDRSIINNLEKATKISNDNMKKMVEWSTEANRAETEYLDKKIDHSLKVNTIYLEHIAQNTNPKLLLKDTAAKTQAMMKEMRGYADAASFSTVSRRGAHDALETLLRGAQQLDAQNASERWSQAKRFHGQVQMLHDSLLLSSGGLSRAKVVGRQISHEVQQLQKRIAEQERVLGVYRAHNHLVHKASRSWKKRSSSSKTLMTLDHLWWRIRDHLDGYLEVADSEVRHIQQSFVALSNYENCQADLEGLLQSYAASISKMKKGHGKLKTTWREVSNLLGELSAVIRDGDAFGDFVQLEGCGSPLAKQTLQQAHFVVQGMAFLLHRFQAAGLGAPDVSSLKDSAAQIRRSYEEANQGCAAGHD</sequence>
<reference evidence="4" key="2">
    <citation type="submission" date="2024-04" db="EMBL/GenBank/DDBJ databases">
        <authorList>
            <person name="Chen Y."/>
            <person name="Shah S."/>
            <person name="Dougan E. K."/>
            <person name="Thang M."/>
            <person name="Chan C."/>
        </authorList>
    </citation>
    <scope>NUCLEOTIDE SEQUENCE [LARGE SCALE GENOMIC DNA]</scope>
</reference>
<feature type="compositionally biased region" description="Low complexity" evidence="1">
    <location>
        <begin position="4056"/>
        <end position="4070"/>
    </location>
</feature>
<gene>
    <name evidence="3" type="ORF">C1SCF055_LOCUS3667</name>
</gene>
<organism evidence="3">
    <name type="scientific">Cladocopium goreaui</name>
    <dbReference type="NCBI Taxonomy" id="2562237"/>
    <lineage>
        <taxon>Eukaryota</taxon>
        <taxon>Sar</taxon>
        <taxon>Alveolata</taxon>
        <taxon>Dinophyceae</taxon>
        <taxon>Suessiales</taxon>
        <taxon>Symbiodiniaceae</taxon>
        <taxon>Cladocopium</taxon>
    </lineage>
</organism>
<feature type="compositionally biased region" description="Basic and acidic residues" evidence="1">
    <location>
        <begin position="1345"/>
        <end position="1354"/>
    </location>
</feature>
<feature type="region of interest" description="Disordered" evidence="1">
    <location>
        <begin position="3975"/>
        <end position="4113"/>
    </location>
</feature>
<evidence type="ECO:0000313" key="6">
    <source>
        <dbReference type="Proteomes" id="UP001152797"/>
    </source>
</evidence>
<comment type="caution">
    <text evidence="3">The sequence shown here is derived from an EMBL/GenBank/DDBJ whole genome shotgun (WGS) entry which is preliminary data.</text>
</comment>